<dbReference type="PANTHER" id="PTHR23147">
    <property type="entry name" value="SERINE/ARGININE RICH SPLICING FACTOR"/>
    <property type="match status" value="1"/>
</dbReference>
<feature type="compositionally biased region" description="Basic residues" evidence="2">
    <location>
        <begin position="120"/>
        <end position="129"/>
    </location>
</feature>
<gene>
    <name evidence="4" type="ORF">EB796_012232</name>
</gene>
<accession>A0A7J7JSY9</accession>
<keyword evidence="5" id="KW-1185">Reference proteome</keyword>
<dbReference type="GO" id="GO:0003723">
    <property type="term" value="F:RNA binding"/>
    <property type="evidence" value="ECO:0007669"/>
    <property type="project" value="UniProtKB-UniRule"/>
</dbReference>
<evidence type="ECO:0000256" key="2">
    <source>
        <dbReference type="SAM" id="MobiDB-lite"/>
    </source>
</evidence>
<dbReference type="SMART" id="SM00360">
    <property type="entry name" value="RRM"/>
    <property type="match status" value="1"/>
</dbReference>
<keyword evidence="1" id="KW-0694">RNA-binding</keyword>
<dbReference type="InterPro" id="IPR000504">
    <property type="entry name" value="RRM_dom"/>
</dbReference>
<dbReference type="EMBL" id="VXIV02001813">
    <property type="protein sequence ID" value="KAF6029469.1"/>
    <property type="molecule type" value="Genomic_DNA"/>
</dbReference>
<evidence type="ECO:0000256" key="1">
    <source>
        <dbReference type="PROSITE-ProRule" id="PRU00176"/>
    </source>
</evidence>
<evidence type="ECO:0000313" key="5">
    <source>
        <dbReference type="Proteomes" id="UP000593567"/>
    </source>
</evidence>
<dbReference type="Proteomes" id="UP000593567">
    <property type="component" value="Unassembled WGS sequence"/>
</dbReference>
<feature type="region of interest" description="Disordered" evidence="2">
    <location>
        <begin position="84"/>
        <end position="216"/>
    </location>
</feature>
<name>A0A7J7JSY9_BUGNE</name>
<dbReference type="SUPFAM" id="SSF54928">
    <property type="entry name" value="RNA-binding domain, RBD"/>
    <property type="match status" value="1"/>
</dbReference>
<dbReference type="Pfam" id="PF00076">
    <property type="entry name" value="RRM_1"/>
    <property type="match status" value="1"/>
</dbReference>
<dbReference type="AlphaFoldDB" id="A0A7J7JSY9"/>
<dbReference type="OrthoDB" id="5970at2759"/>
<comment type="caution">
    <text evidence="4">The sequence shown here is derived from an EMBL/GenBank/DDBJ whole genome shotgun (WGS) entry which is preliminary data.</text>
</comment>
<dbReference type="Gene3D" id="3.30.70.330">
    <property type="match status" value="1"/>
</dbReference>
<dbReference type="InterPro" id="IPR050907">
    <property type="entry name" value="SRSF"/>
</dbReference>
<feature type="compositionally biased region" description="Basic residues" evidence="2">
    <location>
        <begin position="98"/>
        <end position="110"/>
    </location>
</feature>
<feature type="compositionally biased region" description="Polar residues" evidence="2">
    <location>
        <begin position="167"/>
        <end position="185"/>
    </location>
</feature>
<feature type="compositionally biased region" description="Basic and acidic residues" evidence="2">
    <location>
        <begin position="84"/>
        <end position="97"/>
    </location>
</feature>
<feature type="domain" description="RRM" evidence="3">
    <location>
        <begin position="11"/>
        <end position="84"/>
    </location>
</feature>
<dbReference type="PROSITE" id="PS50102">
    <property type="entry name" value="RRM"/>
    <property type="match status" value="1"/>
</dbReference>
<dbReference type="InterPro" id="IPR012677">
    <property type="entry name" value="Nucleotide-bd_a/b_plait_sf"/>
</dbReference>
<proteinExistence type="predicted"/>
<evidence type="ECO:0000313" key="4">
    <source>
        <dbReference type="EMBL" id="KAF6029469.1"/>
    </source>
</evidence>
<protein>
    <recommendedName>
        <fullName evidence="3">RRM domain-containing protein</fullName>
    </recommendedName>
</protein>
<organism evidence="4 5">
    <name type="scientific">Bugula neritina</name>
    <name type="common">Brown bryozoan</name>
    <name type="synonym">Sertularia neritina</name>
    <dbReference type="NCBI Taxonomy" id="10212"/>
    <lineage>
        <taxon>Eukaryota</taxon>
        <taxon>Metazoa</taxon>
        <taxon>Spiralia</taxon>
        <taxon>Lophotrochozoa</taxon>
        <taxon>Bryozoa</taxon>
        <taxon>Gymnolaemata</taxon>
        <taxon>Cheilostomatida</taxon>
        <taxon>Flustrina</taxon>
        <taxon>Buguloidea</taxon>
        <taxon>Bugulidae</taxon>
        <taxon>Bugula</taxon>
    </lineage>
</organism>
<dbReference type="CDD" id="cd12373">
    <property type="entry name" value="RRM_SRSF3_like"/>
    <property type="match status" value="1"/>
</dbReference>
<feature type="compositionally biased region" description="Polar residues" evidence="2">
    <location>
        <begin position="199"/>
        <end position="216"/>
    </location>
</feature>
<feature type="compositionally biased region" description="Low complexity" evidence="2">
    <location>
        <begin position="186"/>
        <end position="198"/>
    </location>
</feature>
<reference evidence="4" key="1">
    <citation type="submission" date="2020-06" db="EMBL/GenBank/DDBJ databases">
        <title>Draft genome of Bugula neritina, a colonial animal packing powerful symbionts and potential medicines.</title>
        <authorList>
            <person name="Rayko M."/>
        </authorList>
    </citation>
    <scope>NUCLEOTIDE SEQUENCE [LARGE SCALE GENOMIC DNA]</scope>
    <source>
        <strain evidence="4">Kwan_BN1</strain>
    </source>
</reference>
<evidence type="ECO:0000259" key="3">
    <source>
        <dbReference type="PROSITE" id="PS50102"/>
    </source>
</evidence>
<feature type="compositionally biased region" description="Basic and acidic residues" evidence="2">
    <location>
        <begin position="130"/>
        <end position="166"/>
    </location>
</feature>
<dbReference type="InterPro" id="IPR035979">
    <property type="entry name" value="RBD_domain_sf"/>
</dbReference>
<sequence length="216" mass="25108">MAVYDPHFGGYRVFVGDLGHQTTRYDIEREYERYGQLIDVWVARNPPGFAFIVFKHVEECERAVRKSHGRRLCGRRVRVEYARPFDDRSEKQKDSIRSRHRSRSPRRNCKGHSSDYSAKSRSRSPKRRRRSDDRRYRHSRYDRSISNERPSSEKQRKGRTSQEKSLSKSPESADTSTNITTTSPHSSTTRNTCNSSSTLANRANTSPHSTQSATHL</sequence>